<feature type="region of interest" description="Disordered" evidence="1">
    <location>
        <begin position="13"/>
        <end position="35"/>
    </location>
</feature>
<feature type="compositionally biased region" description="Acidic residues" evidence="1">
    <location>
        <begin position="22"/>
        <end position="35"/>
    </location>
</feature>
<dbReference type="EMBL" id="NQVE01000215">
    <property type="protein sequence ID" value="RAL37319.1"/>
    <property type="molecule type" value="Genomic_DNA"/>
</dbReference>
<accession>A0A328CZ28</accession>
<dbReference type="AlphaFoldDB" id="A0A328CZ28"/>
<keyword evidence="3" id="KW-1185">Reference proteome</keyword>
<evidence type="ECO:0000313" key="2">
    <source>
        <dbReference type="EMBL" id="RAL37319.1"/>
    </source>
</evidence>
<name>A0A328CZ28_9ASTE</name>
<comment type="caution">
    <text evidence="2">The sequence shown here is derived from an EMBL/GenBank/DDBJ whole genome shotgun (WGS) entry which is preliminary data.</text>
</comment>
<evidence type="ECO:0000313" key="3">
    <source>
        <dbReference type="Proteomes" id="UP000249390"/>
    </source>
</evidence>
<organism evidence="2 3">
    <name type="scientific">Cuscuta australis</name>
    <dbReference type="NCBI Taxonomy" id="267555"/>
    <lineage>
        <taxon>Eukaryota</taxon>
        <taxon>Viridiplantae</taxon>
        <taxon>Streptophyta</taxon>
        <taxon>Embryophyta</taxon>
        <taxon>Tracheophyta</taxon>
        <taxon>Spermatophyta</taxon>
        <taxon>Magnoliopsida</taxon>
        <taxon>eudicotyledons</taxon>
        <taxon>Gunneridae</taxon>
        <taxon>Pentapetalae</taxon>
        <taxon>asterids</taxon>
        <taxon>lamiids</taxon>
        <taxon>Solanales</taxon>
        <taxon>Convolvulaceae</taxon>
        <taxon>Cuscuteae</taxon>
        <taxon>Cuscuta</taxon>
        <taxon>Cuscuta subgen. Grammica</taxon>
        <taxon>Cuscuta sect. Cleistogrammica</taxon>
    </lineage>
</organism>
<gene>
    <name evidence="2" type="ORF">DM860_000013</name>
</gene>
<protein>
    <submittedName>
        <fullName evidence="2">Uncharacterized protein</fullName>
    </submittedName>
</protein>
<proteinExistence type="predicted"/>
<dbReference type="Proteomes" id="UP000249390">
    <property type="component" value="Unassembled WGS sequence"/>
</dbReference>
<sequence length="188" mass="21232">MASVEYDQIKVYVEATNKEEDTQKEEEAEEEHDDDNQILFHYDEAESSHTMPQGSRVYCSSRELEFQTQFCSCLTHGQSFGDIERPERTDDAYLVLDLVRLQFSLLFDGGRHEDGLVFEACIARFGVAELSFFSAILDGQLYLCEGITQWVLGWVCCVTFATVGGCTNLCEEGFLAILETSAFVLLKS</sequence>
<reference evidence="2 3" key="1">
    <citation type="submission" date="2018-06" db="EMBL/GenBank/DDBJ databases">
        <title>The Genome of Cuscuta australis (Dodder) Provides Insight into the Evolution of Plant Parasitism.</title>
        <authorList>
            <person name="Liu H."/>
        </authorList>
    </citation>
    <scope>NUCLEOTIDE SEQUENCE [LARGE SCALE GENOMIC DNA]</scope>
    <source>
        <strain evidence="3">cv. Yunnan</strain>
        <tissue evidence="2">Vines</tissue>
    </source>
</reference>
<evidence type="ECO:0000256" key="1">
    <source>
        <dbReference type="SAM" id="MobiDB-lite"/>
    </source>
</evidence>